<dbReference type="Pfam" id="PF22905">
    <property type="entry name" value="Hydro_N_hd"/>
    <property type="match status" value="1"/>
</dbReference>
<accession>A0ABM9M2E0</accession>
<feature type="domain" description="Predicted hydrolase N-terminal" evidence="1">
    <location>
        <begin position="5"/>
        <end position="185"/>
    </location>
</feature>
<gene>
    <name evidence="2" type="ORF">MU0053_004047</name>
</gene>
<evidence type="ECO:0000313" key="3">
    <source>
        <dbReference type="Proteomes" id="UP001190465"/>
    </source>
</evidence>
<keyword evidence="3" id="KW-1185">Reference proteome</keyword>
<dbReference type="InterPro" id="IPR054469">
    <property type="entry name" value="Pred_hydrolase_N"/>
</dbReference>
<dbReference type="EMBL" id="OY726397">
    <property type="protein sequence ID" value="CAJ1509028.1"/>
    <property type="molecule type" value="Genomic_DNA"/>
</dbReference>
<protein>
    <recommendedName>
        <fullName evidence="1">Predicted hydrolase N-terminal domain-containing protein</fullName>
    </recommendedName>
</protein>
<reference evidence="2 3" key="1">
    <citation type="submission" date="2023-08" db="EMBL/GenBank/DDBJ databases">
        <authorList>
            <person name="Folkvardsen B D."/>
            <person name="Norman A."/>
        </authorList>
    </citation>
    <scope>NUCLEOTIDE SEQUENCE [LARGE SCALE GENOMIC DNA]</scope>
    <source>
        <strain evidence="2 3">Mu0053</strain>
    </source>
</reference>
<proteinExistence type="predicted"/>
<dbReference type="Proteomes" id="UP001190465">
    <property type="component" value="Chromosome"/>
</dbReference>
<sequence>MSKPNLRWLDTATLVAAAGGDPWEADRELQEGDPGEISGLADAFREAAGHLKDADEQFNIAKRQFEESWDREDTVEHPINDAAEVQKVSAALGGQPDALAKIAVALQQTAAALATAQRDSAATIRDLNADLHDIDGEIGAVVNELPFRASELIGEAQQLTKAALLQVDYTRGAYIVVLQGAETEMMGAGYVPAAIDGSDGTPGDTPQEAAAEYERSGQLAKDQAVADEARRLNPHGHLHWTMGQIAADRRLDDYQSVTDPANGAARYGDAREQDEAARLAGSRLADFNLVHSIGPVPRDTVMGGDMRDRARTRLTLQRQLQDGQLPWSPLDMSADDATRLMNDMEVRDRANVLTKLYQQLQDCGVSPDGARAMVDGISRGAMPQEYLDAANAASKVFGAGKDAVNEFSELLPNGRHWGPGVAFSEADIRALSDVGRRMGRVSSALTLGVGLYDIFVNDRSPVEVAAETGGAVAGAWALAPYGASVGGAAAGPPGAFVGALVFGTAGAFGGQVAVEKTIEWIKK</sequence>
<evidence type="ECO:0000259" key="1">
    <source>
        <dbReference type="Pfam" id="PF22905"/>
    </source>
</evidence>
<organism evidence="2 3">
    <name type="scientific">[Mycobacterium] burgundiense</name>
    <dbReference type="NCBI Taxonomy" id="3064286"/>
    <lineage>
        <taxon>Bacteria</taxon>
        <taxon>Bacillati</taxon>
        <taxon>Actinomycetota</taxon>
        <taxon>Actinomycetes</taxon>
        <taxon>Mycobacteriales</taxon>
        <taxon>Mycobacteriaceae</taxon>
        <taxon>Mycolicibacterium</taxon>
    </lineage>
</organism>
<name>A0ABM9M2E0_9MYCO</name>
<dbReference type="RefSeq" id="WP_308479371.1">
    <property type="nucleotide sequence ID" value="NZ_OY726397.1"/>
</dbReference>
<evidence type="ECO:0000313" key="2">
    <source>
        <dbReference type="EMBL" id="CAJ1509028.1"/>
    </source>
</evidence>